<proteinExistence type="predicted"/>
<reference evidence="1 2" key="1">
    <citation type="journal article" date="2008" name="PLoS ONE">
        <title>Environmental adaptation: genomic analysis of the piezotolerant and psychrotolerant deep-sea iron reducing bacterium Shewanella piezotolerans WP3.</title>
        <authorList>
            <person name="Wang F."/>
            <person name="Wang J."/>
            <person name="Jian H."/>
            <person name="Zhang B."/>
            <person name="Li S."/>
            <person name="Wang F."/>
            <person name="Zeng X."/>
            <person name="Gao L."/>
            <person name="Bartlett D.H."/>
            <person name="Yu J."/>
            <person name="Hu S."/>
            <person name="Xiao X."/>
        </authorList>
    </citation>
    <scope>NUCLEOTIDE SEQUENCE [LARGE SCALE GENOMIC DNA]</scope>
    <source>
        <strain evidence="2">WP3 / JCM 13877</strain>
    </source>
</reference>
<gene>
    <name evidence="1" type="ordered locus">swp_1472</name>
</gene>
<organism evidence="1 2">
    <name type="scientific">Shewanella piezotolerans (strain WP3 / JCM 13877)</name>
    <dbReference type="NCBI Taxonomy" id="225849"/>
    <lineage>
        <taxon>Bacteria</taxon>
        <taxon>Pseudomonadati</taxon>
        <taxon>Pseudomonadota</taxon>
        <taxon>Gammaproteobacteria</taxon>
        <taxon>Alteromonadales</taxon>
        <taxon>Shewanellaceae</taxon>
        <taxon>Shewanella</taxon>
    </lineage>
</organism>
<dbReference type="Proteomes" id="UP000000753">
    <property type="component" value="Chromosome"/>
</dbReference>
<name>B8CKT2_SHEPW</name>
<protein>
    <submittedName>
        <fullName evidence="1">Uncharacterized protein</fullName>
    </submittedName>
</protein>
<dbReference type="KEGG" id="swp:swp_1472"/>
<dbReference type="EMBL" id="CP000472">
    <property type="protein sequence ID" value="ACJ28258.1"/>
    <property type="molecule type" value="Genomic_DNA"/>
</dbReference>
<sequence length="33" mass="3599">MNQQTIEFQLGVEVVITCYADKGKAGAPTEYGH</sequence>
<evidence type="ECO:0000313" key="2">
    <source>
        <dbReference type="Proteomes" id="UP000000753"/>
    </source>
</evidence>
<accession>B8CKT2</accession>
<dbReference type="HOGENOM" id="CLU_3383742_0_0_6"/>
<dbReference type="AlphaFoldDB" id="B8CKT2"/>
<keyword evidence="2" id="KW-1185">Reference proteome</keyword>
<evidence type="ECO:0000313" key="1">
    <source>
        <dbReference type="EMBL" id="ACJ28258.1"/>
    </source>
</evidence>